<dbReference type="Pfam" id="PF06472">
    <property type="entry name" value="ABC_membrane_2"/>
    <property type="match status" value="1"/>
</dbReference>
<evidence type="ECO:0000256" key="3">
    <source>
        <dbReference type="ARBA" id="ARBA00022692"/>
    </source>
</evidence>
<dbReference type="RefSeq" id="WP_211634454.1">
    <property type="nucleotide sequence ID" value="NZ_CP073100.1"/>
</dbReference>
<protein>
    <submittedName>
        <fullName evidence="10">ABC transporter ATP-binding protein/permease</fullName>
    </submittedName>
</protein>
<accession>A0A975PH06</accession>
<dbReference type="Proteomes" id="UP000676169">
    <property type="component" value="Chromosome"/>
</dbReference>
<dbReference type="GO" id="GO:0140359">
    <property type="term" value="F:ABC-type transporter activity"/>
    <property type="evidence" value="ECO:0007669"/>
    <property type="project" value="InterPro"/>
</dbReference>
<keyword evidence="10" id="KW-0547">Nucleotide-binding</keyword>
<dbReference type="PROSITE" id="PS50893">
    <property type="entry name" value="ABC_TRANSPORTER_2"/>
    <property type="match status" value="1"/>
</dbReference>
<reference evidence="10" key="1">
    <citation type="submission" date="2021-04" db="EMBL/GenBank/DDBJ databases">
        <title>Luteolibacter sp. 32A isolated from the skin of an Anderson's salamander (Ambystoma andersonii).</title>
        <authorList>
            <person name="Spergser J."/>
            <person name="Busse H.-J."/>
        </authorList>
    </citation>
    <scope>NUCLEOTIDE SEQUENCE</scope>
    <source>
        <strain evidence="10">32A</strain>
    </source>
</reference>
<evidence type="ECO:0000259" key="8">
    <source>
        <dbReference type="PROSITE" id="PS50893"/>
    </source>
</evidence>
<sequence>MGLEKVRIDRLTRKRFMQVVRAFRASDTGGKGQRLFILLLTLMVVIGGLNVLNSYVGRNFMSAIEQRQAAEFTQQAILYVLVFAVTTVAAVWFRFCEERLGLLWRESLTRTLTRAYLKHSLRSHGMEKVANPDQRIAEDVKSFTTTSLSFVLLILNGTFTVIAFSSVLWSISALLFFVAVLYASVGTFMAIRLGRPLIGLNFRQSDKEANFRSELVHLREHADEVAITHNEPLFENRLSQRIGDWAANARRIIAVNRNLSFFTTGYNYGIQILPALIVAPLFFAGKVEFGVITQSAMAFTTLLGAFSLIVTQFQSISTFAAVITRLSELATSIENAAERPKNAAIEIRREPRRLRFEALDLLAPDTGLPLVRGLELIVPERANMLVNGTNGPARHALFHLLAGDWERGEGAVVMPEENHLMLLPERPYLPTGTLRQILHVEGGDFRINDLRTSQAIRQLGLSGTITRVGGLDVVREWGEVLSLEEQQLISCVRAIAANPDFIIFDRPGTTLKKDELARVLTTFRRMGQGSVTFGGSGEAYEVFDAVLKINPDATWTYAPQIRAVPEELFMEDEEDAPVASTECLYGPAPTHRPAAPTSVAEDEDEDEGSASPPAKRAK</sequence>
<feature type="domain" description="ABC transmembrane type-1" evidence="9">
    <location>
        <begin position="37"/>
        <end position="318"/>
    </location>
</feature>
<keyword evidence="10" id="KW-0067">ATP-binding</keyword>
<evidence type="ECO:0000256" key="1">
    <source>
        <dbReference type="ARBA" id="ARBA00004651"/>
    </source>
</evidence>
<keyword evidence="3 7" id="KW-0812">Transmembrane</keyword>
<keyword evidence="2" id="KW-0813">Transport</keyword>
<dbReference type="SUPFAM" id="SSF52540">
    <property type="entry name" value="P-loop containing nucleoside triphosphate hydrolases"/>
    <property type="match status" value="1"/>
</dbReference>
<feature type="transmembrane region" description="Helical" evidence="7">
    <location>
        <begin position="150"/>
        <end position="169"/>
    </location>
</feature>
<dbReference type="InterPro" id="IPR011527">
    <property type="entry name" value="ABC1_TM_dom"/>
</dbReference>
<feature type="transmembrane region" description="Helical" evidence="7">
    <location>
        <begin position="35"/>
        <end position="56"/>
    </location>
</feature>
<dbReference type="Gene3D" id="3.40.50.300">
    <property type="entry name" value="P-loop containing nucleotide triphosphate hydrolases"/>
    <property type="match status" value="1"/>
</dbReference>
<proteinExistence type="predicted"/>
<dbReference type="InterPro" id="IPR027417">
    <property type="entry name" value="P-loop_NTPase"/>
</dbReference>
<gene>
    <name evidence="10" type="ORF">KBB96_09480</name>
</gene>
<evidence type="ECO:0000313" key="10">
    <source>
        <dbReference type="EMBL" id="QUE53110.1"/>
    </source>
</evidence>
<dbReference type="Gene3D" id="1.20.1560.10">
    <property type="entry name" value="ABC transporter type 1, transmembrane domain"/>
    <property type="match status" value="1"/>
</dbReference>
<dbReference type="GO" id="GO:0005886">
    <property type="term" value="C:plasma membrane"/>
    <property type="evidence" value="ECO:0007669"/>
    <property type="project" value="UniProtKB-SubCell"/>
</dbReference>
<feature type="transmembrane region" description="Helical" evidence="7">
    <location>
        <begin position="259"/>
        <end position="283"/>
    </location>
</feature>
<dbReference type="InterPro" id="IPR003439">
    <property type="entry name" value="ABC_transporter-like_ATP-bd"/>
</dbReference>
<evidence type="ECO:0000256" key="7">
    <source>
        <dbReference type="SAM" id="Phobius"/>
    </source>
</evidence>
<dbReference type="KEGG" id="lamb:KBB96_09480"/>
<evidence type="ECO:0000256" key="5">
    <source>
        <dbReference type="ARBA" id="ARBA00023136"/>
    </source>
</evidence>
<keyword evidence="5 7" id="KW-0472">Membrane</keyword>
<dbReference type="PROSITE" id="PS50929">
    <property type="entry name" value="ABC_TM1F"/>
    <property type="match status" value="1"/>
</dbReference>
<feature type="domain" description="ABC transporter" evidence="8">
    <location>
        <begin position="354"/>
        <end position="597"/>
    </location>
</feature>
<comment type="subcellular location">
    <subcellularLocation>
        <location evidence="1">Cell membrane</location>
        <topology evidence="1">Multi-pass membrane protein</topology>
    </subcellularLocation>
</comment>
<organism evidence="10 11">
    <name type="scientific">Luteolibacter ambystomatis</name>
    <dbReference type="NCBI Taxonomy" id="2824561"/>
    <lineage>
        <taxon>Bacteria</taxon>
        <taxon>Pseudomonadati</taxon>
        <taxon>Verrucomicrobiota</taxon>
        <taxon>Verrucomicrobiia</taxon>
        <taxon>Verrucomicrobiales</taxon>
        <taxon>Verrucomicrobiaceae</taxon>
        <taxon>Luteolibacter</taxon>
    </lineage>
</organism>
<dbReference type="PANTHER" id="PTHR11384">
    <property type="entry name" value="ATP-BINDING CASSETTE, SUB-FAMILY D MEMBER"/>
    <property type="match status" value="1"/>
</dbReference>
<evidence type="ECO:0000259" key="9">
    <source>
        <dbReference type="PROSITE" id="PS50929"/>
    </source>
</evidence>
<dbReference type="InterPro" id="IPR036640">
    <property type="entry name" value="ABC1_TM_sf"/>
</dbReference>
<dbReference type="GO" id="GO:0016887">
    <property type="term" value="F:ATP hydrolysis activity"/>
    <property type="evidence" value="ECO:0007669"/>
    <property type="project" value="InterPro"/>
</dbReference>
<dbReference type="PANTHER" id="PTHR11384:SF59">
    <property type="entry name" value="LYSOSOMAL COBALAMIN TRANSPORTER ABCD4"/>
    <property type="match status" value="1"/>
</dbReference>
<dbReference type="SUPFAM" id="SSF90123">
    <property type="entry name" value="ABC transporter transmembrane region"/>
    <property type="match status" value="1"/>
</dbReference>
<feature type="region of interest" description="Disordered" evidence="6">
    <location>
        <begin position="573"/>
        <end position="618"/>
    </location>
</feature>
<dbReference type="EMBL" id="CP073100">
    <property type="protein sequence ID" value="QUE53110.1"/>
    <property type="molecule type" value="Genomic_DNA"/>
</dbReference>
<feature type="transmembrane region" description="Helical" evidence="7">
    <location>
        <begin position="175"/>
        <end position="194"/>
    </location>
</feature>
<dbReference type="AlphaFoldDB" id="A0A975PH06"/>
<evidence type="ECO:0000256" key="2">
    <source>
        <dbReference type="ARBA" id="ARBA00022448"/>
    </source>
</evidence>
<name>A0A975PH06_9BACT</name>
<evidence type="ECO:0000256" key="4">
    <source>
        <dbReference type="ARBA" id="ARBA00022989"/>
    </source>
</evidence>
<evidence type="ECO:0000256" key="6">
    <source>
        <dbReference type="SAM" id="MobiDB-lite"/>
    </source>
</evidence>
<feature type="transmembrane region" description="Helical" evidence="7">
    <location>
        <begin position="289"/>
        <end position="310"/>
    </location>
</feature>
<feature type="transmembrane region" description="Helical" evidence="7">
    <location>
        <begin position="76"/>
        <end position="95"/>
    </location>
</feature>
<dbReference type="InterPro" id="IPR050835">
    <property type="entry name" value="ABC_transporter_sub-D"/>
</dbReference>
<keyword evidence="4 7" id="KW-1133">Transmembrane helix</keyword>
<dbReference type="GO" id="GO:0005524">
    <property type="term" value="F:ATP binding"/>
    <property type="evidence" value="ECO:0007669"/>
    <property type="project" value="UniProtKB-KW"/>
</dbReference>
<keyword evidence="11" id="KW-1185">Reference proteome</keyword>
<evidence type="ECO:0000313" key="11">
    <source>
        <dbReference type="Proteomes" id="UP000676169"/>
    </source>
</evidence>